<comment type="similarity">
    <text evidence="13">Belongs to the dus family.</text>
</comment>
<keyword evidence="5 12" id="KW-0288">FMN</keyword>
<dbReference type="KEGG" id="nmi:NMO_1254"/>
<dbReference type="PROSITE" id="PS01136">
    <property type="entry name" value="UPF0034"/>
    <property type="match status" value="1"/>
</dbReference>
<evidence type="ECO:0000313" key="17">
    <source>
        <dbReference type="EMBL" id="CBA06597.1"/>
    </source>
</evidence>
<dbReference type="InterPro" id="IPR024036">
    <property type="entry name" value="tRNA-dHydroUridine_Synthase_C"/>
</dbReference>
<feature type="binding site" evidence="12 15">
    <location>
        <position position="108"/>
    </location>
    <ligand>
        <name>FMN</name>
        <dbReference type="ChEBI" id="CHEBI:58210"/>
    </ligand>
</feature>
<evidence type="ECO:0000259" key="16">
    <source>
        <dbReference type="Pfam" id="PF01207"/>
    </source>
</evidence>
<dbReference type="EMBL" id="AM889136">
    <property type="protein sequence ID" value="CBA06597.1"/>
    <property type="molecule type" value="Genomic_DNA"/>
</dbReference>
<evidence type="ECO:0000256" key="1">
    <source>
        <dbReference type="ARBA" id="ARBA00001917"/>
    </source>
</evidence>
<dbReference type="PANTHER" id="PTHR45846:SF1">
    <property type="entry name" value="TRNA-DIHYDROURIDINE(47) SYNTHASE [NAD(P)(+)]-LIKE"/>
    <property type="match status" value="1"/>
</dbReference>
<reference evidence="17 18" key="1">
    <citation type="journal article" date="2008" name="Proc. Natl. Acad. Sci. U.S.A.">
        <title>Whole-genome comparison of disease and carriage strains provides insights into virulence evolution in Neisseria meningitidis.</title>
        <authorList>
            <person name="Schoen C."/>
            <person name="Blom J."/>
            <person name="Claus H."/>
            <person name="Schramm-Glueck A."/>
            <person name="Brandt P."/>
            <person name="Mueller T."/>
            <person name="Goesmann A."/>
            <person name="Joseph B."/>
            <person name="Konietzny S."/>
            <person name="Kurzai O."/>
            <person name="Schmitt C."/>
            <person name="Friedrich T."/>
            <person name="Linke B."/>
            <person name="Vogel U."/>
            <person name="Frosch M."/>
        </authorList>
    </citation>
    <scope>NUCLEOTIDE SEQUENCE [LARGE SCALE GENOMIC DNA]</scope>
    <source>
        <strain evidence="18">alpha14</strain>
    </source>
</reference>
<accession>C6S7P3</accession>
<dbReference type="AlphaFoldDB" id="C6S7P3"/>
<dbReference type="InterPro" id="IPR013785">
    <property type="entry name" value="Aldolase_TIM"/>
</dbReference>
<feature type="active site" description="Proton donor" evidence="12 14">
    <location>
        <position position="138"/>
    </location>
</feature>
<sequence length="374" mass="40786">MCGLCHKTVPAPIAGASGDWKSCLKNVQWRTFLKRGPIMHIGGYFIDNPIALAPMAGITDKPFRRLCRDFGAGWAVCEMLTSDPTLRNTKKTLHRSDFTDEGGIVAVQIAGSDPQQMADAARYNVSLGAQVIDINMGCPAKKVCNVQAGSALMQNEPLVAAILEAVVKAAGVPVTLKTRLGWHDDHKNLPAVARIAEDCGIAALAVHGRTRTQMYKGEAAYDLIAETKCRLNIPVWVNGDITSPQKAQAVLKQTAADGIMIGRGAQGRPWFFRDLKHYAEHGVLPPALSLAECTATILNHIRAMHAFYGDTAGVRIARKHIGWYIDEMPDGEQARRDINCLDSAAAQYDMLAGYLERLAEKTDSWACAYRPNTF</sequence>
<dbReference type="GO" id="GO:0000049">
    <property type="term" value="F:tRNA binding"/>
    <property type="evidence" value="ECO:0007669"/>
    <property type="project" value="UniProtKB-UniRule"/>
</dbReference>
<comment type="catalytic activity">
    <reaction evidence="11 12">
        <text>a 5,6-dihydrouridine in tRNA + NAD(+) = a uridine in tRNA + NADH + H(+)</text>
        <dbReference type="Rhea" id="RHEA:54452"/>
        <dbReference type="Rhea" id="RHEA-COMP:13339"/>
        <dbReference type="Rhea" id="RHEA-COMP:13887"/>
        <dbReference type="ChEBI" id="CHEBI:15378"/>
        <dbReference type="ChEBI" id="CHEBI:57540"/>
        <dbReference type="ChEBI" id="CHEBI:57945"/>
        <dbReference type="ChEBI" id="CHEBI:65315"/>
        <dbReference type="ChEBI" id="CHEBI:74443"/>
    </reaction>
</comment>
<dbReference type="InterPro" id="IPR018517">
    <property type="entry name" value="tRNA_hU_synthase_CS"/>
</dbReference>
<dbReference type="HAMAP" id="MF_02042">
    <property type="entry name" value="DusB_subfam"/>
    <property type="match status" value="1"/>
</dbReference>
<feature type="binding site" evidence="12 15">
    <location>
        <begin position="54"/>
        <end position="56"/>
    </location>
    <ligand>
        <name>FMN</name>
        <dbReference type="ChEBI" id="CHEBI:58210"/>
    </ligand>
</feature>
<proteinExistence type="inferred from homology"/>
<dbReference type="GO" id="GO:0010181">
    <property type="term" value="F:FMN binding"/>
    <property type="evidence" value="ECO:0007669"/>
    <property type="project" value="UniProtKB-UniRule"/>
</dbReference>
<dbReference type="FunFam" id="3.20.20.70:FF:000051">
    <property type="entry name" value="tRNA-dihydrouridine synthase B"/>
    <property type="match status" value="1"/>
</dbReference>
<evidence type="ECO:0000256" key="4">
    <source>
        <dbReference type="ARBA" id="ARBA00022630"/>
    </source>
</evidence>
<feature type="binding site" evidence="15">
    <location>
        <position position="207"/>
    </location>
    <ligand>
        <name>FMN</name>
        <dbReference type="ChEBI" id="CHEBI:58210"/>
    </ligand>
</feature>
<keyword evidence="4 12" id="KW-0285">Flavoprotein</keyword>
<evidence type="ECO:0000256" key="12">
    <source>
        <dbReference type="HAMAP-Rule" id="MF_02042"/>
    </source>
</evidence>
<dbReference type="InterPro" id="IPR035587">
    <property type="entry name" value="DUS-like_FMN-bd"/>
</dbReference>
<evidence type="ECO:0000256" key="11">
    <source>
        <dbReference type="ARBA" id="ARBA00048802"/>
    </source>
</evidence>
<evidence type="ECO:0000256" key="3">
    <source>
        <dbReference type="ARBA" id="ARBA00022555"/>
    </source>
</evidence>
<keyword evidence="8 12" id="KW-0694">RNA-binding</keyword>
<evidence type="ECO:0000256" key="8">
    <source>
        <dbReference type="ARBA" id="ARBA00022884"/>
    </source>
</evidence>
<evidence type="ECO:0000256" key="13">
    <source>
        <dbReference type="PIRNR" id="PIRNR006621"/>
    </source>
</evidence>
<evidence type="ECO:0000256" key="15">
    <source>
        <dbReference type="PIRSR" id="PIRSR006621-2"/>
    </source>
</evidence>
<gene>
    <name evidence="12" type="primary">dusB</name>
    <name evidence="17" type="ordered locus">NMO_1254</name>
</gene>
<feature type="binding site" evidence="12">
    <location>
        <begin position="238"/>
        <end position="240"/>
    </location>
    <ligand>
        <name>FMN</name>
        <dbReference type="ChEBI" id="CHEBI:58210"/>
    </ligand>
</feature>
<organism evidence="17 18">
    <name type="scientific">Neisseria meningitidis (strain alpha14)</name>
    <dbReference type="NCBI Taxonomy" id="662598"/>
    <lineage>
        <taxon>Bacteria</taxon>
        <taxon>Pseudomonadati</taxon>
        <taxon>Pseudomonadota</taxon>
        <taxon>Betaproteobacteria</taxon>
        <taxon>Neisseriales</taxon>
        <taxon>Neisseriaceae</taxon>
        <taxon>Neisseria</taxon>
    </lineage>
</organism>
<dbReference type="InterPro" id="IPR004652">
    <property type="entry name" value="DusB-like"/>
</dbReference>
<comment type="similarity">
    <text evidence="12">Belongs to the Dus family. DusB subfamily.</text>
</comment>
<dbReference type="Proteomes" id="UP000002054">
    <property type="component" value="Chromosome"/>
</dbReference>
<dbReference type="GO" id="GO:0017150">
    <property type="term" value="F:tRNA dihydrouridine synthase activity"/>
    <property type="evidence" value="ECO:0007669"/>
    <property type="project" value="UniProtKB-UniRule"/>
</dbReference>
<dbReference type="NCBIfam" id="TIGR00737">
    <property type="entry name" value="nifR3_yhdG"/>
    <property type="match status" value="1"/>
</dbReference>
<evidence type="ECO:0000256" key="9">
    <source>
        <dbReference type="ARBA" id="ARBA00023002"/>
    </source>
</evidence>
<dbReference type="InterPro" id="IPR032887">
    <property type="entry name" value="DusB"/>
</dbReference>
<protein>
    <recommendedName>
        <fullName evidence="12">tRNA-dihydrouridine synthase B</fullName>
        <ecNumber evidence="12">1.3.1.-</ecNumber>
    </recommendedName>
</protein>
<dbReference type="SUPFAM" id="SSF51395">
    <property type="entry name" value="FMN-linked oxidoreductases"/>
    <property type="match status" value="1"/>
</dbReference>
<dbReference type="GO" id="GO:0050660">
    <property type="term" value="F:flavin adenine dinucleotide binding"/>
    <property type="evidence" value="ECO:0007669"/>
    <property type="project" value="InterPro"/>
</dbReference>
<feature type="domain" description="DUS-like FMN-binding" evidence="16">
    <location>
        <begin position="52"/>
        <end position="347"/>
    </location>
</feature>
<comment type="cofactor">
    <cofactor evidence="1 12 13 15">
        <name>FMN</name>
        <dbReference type="ChEBI" id="CHEBI:58210"/>
    </cofactor>
</comment>
<dbReference type="PANTHER" id="PTHR45846">
    <property type="entry name" value="TRNA-DIHYDROURIDINE(47) SYNTHASE [NAD(P)(+)]-LIKE"/>
    <property type="match status" value="1"/>
</dbReference>
<evidence type="ECO:0000256" key="5">
    <source>
        <dbReference type="ARBA" id="ARBA00022643"/>
    </source>
</evidence>
<dbReference type="HOGENOM" id="CLU_013299_0_3_4"/>
<evidence type="ECO:0000256" key="2">
    <source>
        <dbReference type="ARBA" id="ARBA00002790"/>
    </source>
</evidence>
<name>C6S7P3_NEIML</name>
<evidence type="ECO:0000256" key="14">
    <source>
        <dbReference type="PIRSR" id="PIRSR006621-1"/>
    </source>
</evidence>
<dbReference type="Pfam" id="PF01207">
    <property type="entry name" value="Dus"/>
    <property type="match status" value="1"/>
</dbReference>
<keyword evidence="6 12" id="KW-0819">tRNA processing</keyword>
<dbReference type="InterPro" id="IPR001269">
    <property type="entry name" value="DUS_fam"/>
</dbReference>
<evidence type="ECO:0000313" key="18">
    <source>
        <dbReference type="Proteomes" id="UP000002054"/>
    </source>
</evidence>
<dbReference type="Gene3D" id="1.10.1200.80">
    <property type="entry name" value="Putative flavin oxidoreducatase, domain 2"/>
    <property type="match status" value="1"/>
</dbReference>
<keyword evidence="7 12" id="KW-0521">NADP</keyword>
<dbReference type="PIRSF" id="PIRSF006621">
    <property type="entry name" value="Dus"/>
    <property type="match status" value="1"/>
</dbReference>
<dbReference type="Gene3D" id="3.20.20.70">
    <property type="entry name" value="Aldolase class I"/>
    <property type="match status" value="1"/>
</dbReference>
<feature type="binding site" evidence="12 15">
    <location>
        <position position="177"/>
    </location>
    <ligand>
        <name>FMN</name>
        <dbReference type="ChEBI" id="CHEBI:58210"/>
    </ligand>
</feature>
<keyword evidence="3 12" id="KW-0820">tRNA-binding</keyword>
<dbReference type="CDD" id="cd02801">
    <property type="entry name" value="DUS_like_FMN"/>
    <property type="match status" value="1"/>
</dbReference>
<feature type="binding site" evidence="12 15">
    <location>
        <begin position="262"/>
        <end position="263"/>
    </location>
    <ligand>
        <name>FMN</name>
        <dbReference type="ChEBI" id="CHEBI:58210"/>
    </ligand>
</feature>
<dbReference type="EC" id="1.3.1.-" evidence="12"/>
<evidence type="ECO:0000256" key="10">
    <source>
        <dbReference type="ARBA" id="ARBA00048205"/>
    </source>
</evidence>
<evidence type="ECO:0000256" key="6">
    <source>
        <dbReference type="ARBA" id="ARBA00022694"/>
    </source>
</evidence>
<keyword evidence="9 12" id="KW-0560">Oxidoreductase</keyword>
<evidence type="ECO:0000256" key="7">
    <source>
        <dbReference type="ARBA" id="ARBA00022857"/>
    </source>
</evidence>
<comment type="function">
    <text evidence="2 12 13">Catalyzes the synthesis of 5,6-dihydrouridine (D), a modified base found in the D-loop of most tRNAs, via the reduction of the C5-C6 double bond in target uridines.</text>
</comment>
<comment type="catalytic activity">
    <reaction evidence="10 12">
        <text>a 5,6-dihydrouridine in tRNA + NADP(+) = a uridine in tRNA + NADPH + H(+)</text>
        <dbReference type="Rhea" id="RHEA:23624"/>
        <dbReference type="Rhea" id="RHEA-COMP:13339"/>
        <dbReference type="Rhea" id="RHEA-COMP:13887"/>
        <dbReference type="ChEBI" id="CHEBI:15378"/>
        <dbReference type="ChEBI" id="CHEBI:57783"/>
        <dbReference type="ChEBI" id="CHEBI:58349"/>
        <dbReference type="ChEBI" id="CHEBI:65315"/>
        <dbReference type="ChEBI" id="CHEBI:74443"/>
    </reaction>
</comment>
<keyword evidence="15" id="KW-0547">Nucleotide-binding</keyword>